<gene>
    <name evidence="2" type="ORF">RGQ29_032120</name>
</gene>
<dbReference type="Gene3D" id="3.40.50.2000">
    <property type="entry name" value="Glycogen Phosphorylase B"/>
    <property type="match status" value="2"/>
</dbReference>
<dbReference type="SUPFAM" id="SSF53756">
    <property type="entry name" value="UDP-Glycosyltransferase/glycogen phosphorylase"/>
    <property type="match status" value="1"/>
</dbReference>
<evidence type="ECO:0000313" key="2">
    <source>
        <dbReference type="EMBL" id="KAK4552255.1"/>
    </source>
</evidence>
<dbReference type="GO" id="GO:0008194">
    <property type="term" value="F:UDP-glycosyltransferase activity"/>
    <property type="evidence" value="ECO:0007669"/>
    <property type="project" value="InterPro"/>
</dbReference>
<evidence type="ECO:0000313" key="3">
    <source>
        <dbReference type="Proteomes" id="UP001324115"/>
    </source>
</evidence>
<organism evidence="2 3">
    <name type="scientific">Quercus rubra</name>
    <name type="common">Northern red oak</name>
    <name type="synonym">Quercus borealis</name>
    <dbReference type="NCBI Taxonomy" id="3512"/>
    <lineage>
        <taxon>Eukaryota</taxon>
        <taxon>Viridiplantae</taxon>
        <taxon>Streptophyta</taxon>
        <taxon>Embryophyta</taxon>
        <taxon>Tracheophyta</taxon>
        <taxon>Spermatophyta</taxon>
        <taxon>Magnoliopsida</taxon>
        <taxon>eudicotyledons</taxon>
        <taxon>Gunneridae</taxon>
        <taxon>Pentapetalae</taxon>
        <taxon>rosids</taxon>
        <taxon>fabids</taxon>
        <taxon>Fagales</taxon>
        <taxon>Fagaceae</taxon>
        <taxon>Quercus</taxon>
    </lineage>
</organism>
<name>A0AAN7DW02_QUERU</name>
<dbReference type="PANTHER" id="PTHR48045:SF21">
    <property type="entry name" value="UDP-GLYCOSYLTRANSFERASE 83A1"/>
    <property type="match status" value="1"/>
</dbReference>
<keyword evidence="3" id="KW-1185">Reference proteome</keyword>
<dbReference type="EMBL" id="JAXUIC010000026">
    <property type="protein sequence ID" value="KAK4552255.1"/>
    <property type="molecule type" value="Genomic_DNA"/>
</dbReference>
<proteinExistence type="predicted"/>
<comment type="caution">
    <text evidence="2">The sequence shown here is derived from an EMBL/GenBank/DDBJ whole genome shotgun (WGS) entry which is preliminary data.</text>
</comment>
<dbReference type="InterPro" id="IPR002213">
    <property type="entry name" value="UDP_glucos_trans"/>
</dbReference>
<evidence type="ECO:0000256" key="1">
    <source>
        <dbReference type="ARBA" id="ARBA00022679"/>
    </source>
</evidence>
<dbReference type="AlphaFoldDB" id="A0AAN7DW02"/>
<dbReference type="Proteomes" id="UP001324115">
    <property type="component" value="Unassembled WGS sequence"/>
</dbReference>
<sequence>MIRYLFDILIRNNLNDFVGNPIINNLIWLSKEIPAWSSTELPWSCPGDSKMQNTHLQQHLCQSPSITANKTIVNHYVKQCNWLLCVSFHKLDSPAYDLIPGIILVGQLLLGSQLSNYVGSFWPQNSTCLSWLDKQPVGSVICVTFGSLVTFSQQQFNELALDITDGALVEFLLVFGTSLNDHGMIVEWAPQEKVLDHPSIACFLSHCGWNSTLEGISRGVQFLCWPFFTDQLHNRSYICDVWKMETPLSNDGVKTNALKLKKMAKMGVTQGGSSFKNFESFIEQLKH</sequence>
<keyword evidence="1" id="KW-0808">Transferase</keyword>
<protein>
    <submittedName>
        <fullName evidence="2">Uncharacterized protein</fullName>
    </submittedName>
</protein>
<dbReference type="Pfam" id="PF00201">
    <property type="entry name" value="UDPGT"/>
    <property type="match status" value="1"/>
</dbReference>
<reference evidence="2 3" key="1">
    <citation type="journal article" date="2023" name="G3 (Bethesda)">
        <title>A haplotype-resolved chromosome-scale genome for Quercus rubra L. provides insights into the genetics of adaptive traits for red oak species.</title>
        <authorList>
            <person name="Kapoor B."/>
            <person name="Jenkins J."/>
            <person name="Schmutz J."/>
            <person name="Zhebentyayeva T."/>
            <person name="Kuelheim C."/>
            <person name="Coggeshall M."/>
            <person name="Heim C."/>
            <person name="Lasky J.R."/>
            <person name="Leites L."/>
            <person name="Islam-Faridi N."/>
            <person name="Romero-Severson J."/>
            <person name="DeLeo V.L."/>
            <person name="Lucas S.M."/>
            <person name="Lazic D."/>
            <person name="Gailing O."/>
            <person name="Carlson J."/>
            <person name="Staton M."/>
        </authorList>
    </citation>
    <scope>NUCLEOTIDE SEQUENCE [LARGE SCALE GENOMIC DNA]</scope>
    <source>
        <strain evidence="2">Pseudo-F2</strain>
    </source>
</reference>
<dbReference type="PANTHER" id="PTHR48045">
    <property type="entry name" value="UDP-GLYCOSYLTRANSFERASE 72B1"/>
    <property type="match status" value="1"/>
</dbReference>
<dbReference type="CDD" id="cd03784">
    <property type="entry name" value="GT1_Gtf-like"/>
    <property type="match status" value="1"/>
</dbReference>
<accession>A0AAN7DW02</accession>